<dbReference type="PANTHER" id="PTHR20992">
    <property type="entry name" value="AT15442P-RELATED"/>
    <property type="match status" value="1"/>
</dbReference>
<feature type="transmembrane region" description="Helical" evidence="1">
    <location>
        <begin position="158"/>
        <end position="179"/>
    </location>
</feature>
<feature type="domain" description="OmpA-like" evidence="2">
    <location>
        <begin position="433"/>
        <end position="495"/>
    </location>
</feature>
<protein>
    <submittedName>
        <fullName evidence="3">Putative hydrophobic protein (TIGR00271 family)</fullName>
    </submittedName>
</protein>
<dbReference type="EMBL" id="RKQN01000002">
    <property type="protein sequence ID" value="RPE80148.1"/>
    <property type="molecule type" value="Genomic_DNA"/>
</dbReference>
<dbReference type="Pfam" id="PF00691">
    <property type="entry name" value="OmpA"/>
    <property type="match status" value="1"/>
</dbReference>
<feature type="transmembrane region" description="Helical" evidence="1">
    <location>
        <begin position="40"/>
        <end position="69"/>
    </location>
</feature>
<feature type="transmembrane region" description="Helical" evidence="1">
    <location>
        <begin position="223"/>
        <end position="244"/>
    </location>
</feature>
<evidence type="ECO:0000313" key="4">
    <source>
        <dbReference type="Proteomes" id="UP000269708"/>
    </source>
</evidence>
<accession>A0A3N4VC02</accession>
<gene>
    <name evidence="3" type="ORF">EDC50_1980</name>
</gene>
<dbReference type="InterPro" id="IPR006665">
    <property type="entry name" value="OmpA-like"/>
</dbReference>
<dbReference type="Pfam" id="PF04087">
    <property type="entry name" value="DUF389"/>
    <property type="match status" value="1"/>
</dbReference>
<dbReference type="SUPFAM" id="SSF103088">
    <property type="entry name" value="OmpA-like"/>
    <property type="match status" value="1"/>
</dbReference>
<evidence type="ECO:0000259" key="2">
    <source>
        <dbReference type="Pfam" id="PF00691"/>
    </source>
</evidence>
<comment type="caution">
    <text evidence="3">The sequence shown here is derived from an EMBL/GenBank/DDBJ whole genome shotgun (WGS) entry which is preliminary data.</text>
</comment>
<dbReference type="InterPro" id="IPR005240">
    <property type="entry name" value="DUF389"/>
</dbReference>
<feature type="transmembrane region" description="Helical" evidence="1">
    <location>
        <begin position="133"/>
        <end position="151"/>
    </location>
</feature>
<reference evidence="3 4" key="1">
    <citation type="submission" date="2018-11" db="EMBL/GenBank/DDBJ databases">
        <title>Genomic Encyclopedia of Type Strains, Phase IV (KMG-IV): sequencing the most valuable type-strain genomes for metagenomic binning, comparative biology and taxonomic classification.</title>
        <authorList>
            <person name="Goeker M."/>
        </authorList>
    </citation>
    <scope>NUCLEOTIDE SEQUENCE [LARGE SCALE GENOMIC DNA]</scope>
    <source>
        <strain evidence="3 4">DSM 25623</strain>
    </source>
</reference>
<evidence type="ECO:0000256" key="1">
    <source>
        <dbReference type="SAM" id="Phobius"/>
    </source>
</evidence>
<sequence length="526" mass="55748">MLTPAVAWRWLQQWRRKNLELDRAAVLGHVRESGALAPRYAFMCVMACGIALLGLLQNSAAVIIGAMLISPLMGPIVEMGMALATFDFRALRSALTTIAVGIGLALATSILIVAASPLREATPEILARTQPNLFDLLVALFSGLAGAYATITRKGETIVGVAIATALMPPLAVVGYGIATGSPGIAGGAAFLFMTNLLTISLSVTVMALWYGFGHRDSPKQTAWQAALIVGSFLVLSIPLGLALRDITERSKEERTVRTTLDEAAGRDGGRVGSLRVERGGERLHVDAMLLTPRHRPGLAQQLERRLEDALGRPVSIDLREVVTADDDALAREQDTLAQLRDSVLRLQNEARQNALARSARDEALAALRERAVAAFGSFDVLDDGQQALWRLRGDAGLDVAAARRLEAALRQDGDGPRVAVVPALQGLPAVAFGDGSAELDEAAQARLQDIAWALARWDAGPVRVEGYAGSDARLARERAEAVAAWLRERGVAVAEAAGADAASARALGAREGAAAQRSARVTLLQ</sequence>
<evidence type="ECO:0000313" key="3">
    <source>
        <dbReference type="EMBL" id="RPE80148.1"/>
    </source>
</evidence>
<proteinExistence type="predicted"/>
<keyword evidence="1" id="KW-0472">Membrane</keyword>
<organism evidence="3 4">
    <name type="scientific">Vulcaniibacterium tengchongense</name>
    <dbReference type="NCBI Taxonomy" id="1273429"/>
    <lineage>
        <taxon>Bacteria</taxon>
        <taxon>Pseudomonadati</taxon>
        <taxon>Pseudomonadota</taxon>
        <taxon>Gammaproteobacteria</taxon>
        <taxon>Lysobacterales</taxon>
        <taxon>Lysobacteraceae</taxon>
        <taxon>Vulcaniibacterium</taxon>
    </lineage>
</organism>
<dbReference type="PANTHER" id="PTHR20992:SF9">
    <property type="entry name" value="AT15442P-RELATED"/>
    <property type="match status" value="1"/>
</dbReference>
<dbReference type="AlphaFoldDB" id="A0A3N4VC02"/>
<dbReference type="InterPro" id="IPR036737">
    <property type="entry name" value="OmpA-like_sf"/>
</dbReference>
<feature type="transmembrane region" description="Helical" evidence="1">
    <location>
        <begin position="90"/>
        <end position="113"/>
    </location>
</feature>
<keyword evidence="1" id="KW-0812">Transmembrane</keyword>
<feature type="transmembrane region" description="Helical" evidence="1">
    <location>
        <begin position="185"/>
        <end position="211"/>
    </location>
</feature>
<keyword evidence="4" id="KW-1185">Reference proteome</keyword>
<dbReference type="Proteomes" id="UP000269708">
    <property type="component" value="Unassembled WGS sequence"/>
</dbReference>
<keyword evidence="1" id="KW-1133">Transmembrane helix</keyword>
<dbReference type="RefSeq" id="WP_123770296.1">
    <property type="nucleotide sequence ID" value="NZ_RKQN01000002.1"/>
</dbReference>
<name>A0A3N4VC02_9GAMM</name>
<dbReference type="Gene3D" id="3.30.1330.60">
    <property type="entry name" value="OmpA-like domain"/>
    <property type="match status" value="1"/>
</dbReference>